<evidence type="ECO:0000313" key="2">
    <source>
        <dbReference type="EMBL" id="QWT48328.1"/>
    </source>
</evidence>
<accession>A0A975SL32</accession>
<dbReference type="InterPro" id="IPR007167">
    <property type="entry name" value="Fe-transptr_FeoA-like"/>
</dbReference>
<dbReference type="InterPro" id="IPR053184">
    <property type="entry name" value="FeoA-like"/>
</dbReference>
<dbReference type="AlphaFoldDB" id="A0A975SL32"/>
<sequence length="80" mass="8786">MKAFKPIQLSQLQPGQEGVIAAIHAGTDLYPRLAALGFRIGKPIQVMRRGFLSGPLHVRLGTTDVIIRRLDAQRIDVAQV</sequence>
<dbReference type="SMART" id="SM00899">
    <property type="entry name" value="FeoA"/>
    <property type="match status" value="1"/>
</dbReference>
<gene>
    <name evidence="2" type="ORF">Azoinq_10720</name>
</gene>
<dbReference type="GO" id="GO:0046914">
    <property type="term" value="F:transition metal ion binding"/>
    <property type="evidence" value="ECO:0007669"/>
    <property type="project" value="InterPro"/>
</dbReference>
<dbReference type="PANTHER" id="PTHR43151">
    <property type="entry name" value="FEOA FAMILY PROTEIN"/>
    <property type="match status" value="1"/>
</dbReference>
<dbReference type="RefSeq" id="WP_216129235.1">
    <property type="nucleotide sequence ID" value="NZ_CP064782.1"/>
</dbReference>
<dbReference type="PANTHER" id="PTHR43151:SF1">
    <property type="entry name" value="SSR2333 PROTEIN"/>
    <property type="match status" value="1"/>
</dbReference>
<feature type="domain" description="Ferrous iron transporter FeoA-like" evidence="1">
    <location>
        <begin position="7"/>
        <end position="79"/>
    </location>
</feature>
<proteinExistence type="predicted"/>
<dbReference type="Proteomes" id="UP000683428">
    <property type="component" value="Chromosome"/>
</dbReference>
<evidence type="ECO:0000313" key="3">
    <source>
        <dbReference type="Proteomes" id="UP000683428"/>
    </source>
</evidence>
<organism evidence="2 3">
    <name type="scientific">Azospira inquinata</name>
    <dbReference type="NCBI Taxonomy" id="2785627"/>
    <lineage>
        <taxon>Bacteria</taxon>
        <taxon>Pseudomonadati</taxon>
        <taxon>Pseudomonadota</taxon>
        <taxon>Betaproteobacteria</taxon>
        <taxon>Rhodocyclales</taxon>
        <taxon>Rhodocyclaceae</taxon>
        <taxon>Azospira</taxon>
    </lineage>
</organism>
<evidence type="ECO:0000259" key="1">
    <source>
        <dbReference type="SMART" id="SM00899"/>
    </source>
</evidence>
<name>A0A975SL32_9RHOO</name>
<dbReference type="EMBL" id="CP064782">
    <property type="protein sequence ID" value="QWT48328.1"/>
    <property type="molecule type" value="Genomic_DNA"/>
</dbReference>
<reference evidence="2" key="1">
    <citation type="submission" date="2020-11" db="EMBL/GenBank/DDBJ databases">
        <title>Azospira inquinata sp. nov.</title>
        <authorList>
            <person name="Moe W.M."/>
            <person name="Mikes M.C."/>
        </authorList>
    </citation>
    <scope>NUCLEOTIDE SEQUENCE</scope>
    <source>
        <strain evidence="2">Azo-3</strain>
    </source>
</reference>
<dbReference type="KEGG" id="aiq:Azoinq_10720"/>
<keyword evidence="3" id="KW-1185">Reference proteome</keyword>
<protein>
    <submittedName>
        <fullName evidence="2">Ferrous iron transport protein A</fullName>
    </submittedName>
</protein>
<dbReference type="Pfam" id="PF04023">
    <property type="entry name" value="FeoA"/>
    <property type="match status" value="1"/>
</dbReference>